<dbReference type="EMBL" id="AFYV02000374">
    <property type="protein sequence ID" value="KFG65218.1"/>
    <property type="molecule type" value="Genomic_DNA"/>
</dbReference>
<proteinExistence type="predicted"/>
<accession>A0A086M8K0</accession>
<dbReference type="AlphaFoldDB" id="A0A086M8K0"/>
<organism evidence="2 3">
    <name type="scientific">Toxoplasma gondii RUB</name>
    <dbReference type="NCBI Taxonomy" id="935652"/>
    <lineage>
        <taxon>Eukaryota</taxon>
        <taxon>Sar</taxon>
        <taxon>Alveolata</taxon>
        <taxon>Apicomplexa</taxon>
        <taxon>Conoidasida</taxon>
        <taxon>Coccidia</taxon>
        <taxon>Eucoccidiorida</taxon>
        <taxon>Eimeriorina</taxon>
        <taxon>Sarcocystidae</taxon>
        <taxon>Toxoplasma</taxon>
    </lineage>
</organism>
<evidence type="ECO:0000256" key="1">
    <source>
        <dbReference type="SAM" id="MobiDB-lite"/>
    </source>
</evidence>
<feature type="region of interest" description="Disordered" evidence="1">
    <location>
        <begin position="1"/>
        <end position="20"/>
    </location>
</feature>
<reference evidence="2 3" key="1">
    <citation type="submission" date="2014-05" db="EMBL/GenBank/DDBJ databases">
        <authorList>
            <person name="Sibley D."/>
            <person name="Venepally P."/>
            <person name="Karamycheva S."/>
            <person name="Hadjithomas M."/>
            <person name="Khan A."/>
            <person name="Brunk B."/>
            <person name="Roos D."/>
            <person name="Caler E."/>
            <person name="Lorenzi H."/>
        </authorList>
    </citation>
    <scope>NUCLEOTIDE SEQUENCE [LARGE SCALE GENOMIC DNA]</scope>
    <source>
        <strain evidence="2 3">RUB</strain>
    </source>
</reference>
<protein>
    <submittedName>
        <fullName evidence="2">Uncharacterized protein</fullName>
    </submittedName>
</protein>
<dbReference type="VEuPathDB" id="ToxoDB:TGRUB_429110"/>
<evidence type="ECO:0000313" key="2">
    <source>
        <dbReference type="EMBL" id="KFG65218.1"/>
    </source>
</evidence>
<comment type="caution">
    <text evidence="2">The sequence shown here is derived from an EMBL/GenBank/DDBJ whole genome shotgun (WGS) entry which is preliminary data.</text>
</comment>
<dbReference type="Proteomes" id="UP000028834">
    <property type="component" value="Unassembled WGS sequence"/>
</dbReference>
<sequence>MSREGGARLHVSPVSVGGHGASPAAALSRLFPSLSLHLRLTYYDSRPHLPKRGFTQRMPRPMGHAHDCVRTKNRLDAAIWSMVSWLFRNAATTVSTTDFLQILYTS</sequence>
<evidence type="ECO:0000313" key="3">
    <source>
        <dbReference type="Proteomes" id="UP000028834"/>
    </source>
</evidence>
<name>A0A086M8K0_TOXGO</name>
<gene>
    <name evidence="2" type="ORF">TGRUB_429110</name>
</gene>